<proteinExistence type="predicted"/>
<sequence>MTRIVLSPAVAEDFVRILEHLDRHEATQREQRIDGIVRAIDVLADNPLIGRALDGDLRELIVGRDARGYVALYRYLAEFDTILILAVRAQREVGYTHD</sequence>
<evidence type="ECO:0000313" key="2">
    <source>
        <dbReference type="EMBL" id="XCO73091.1"/>
    </source>
</evidence>
<organism evidence="2">
    <name type="scientific">Lysobacter firmicutimachus</name>
    <dbReference type="NCBI Taxonomy" id="1792846"/>
    <lineage>
        <taxon>Bacteria</taxon>
        <taxon>Pseudomonadati</taxon>
        <taxon>Pseudomonadota</taxon>
        <taxon>Gammaproteobacteria</taxon>
        <taxon>Lysobacterales</taxon>
        <taxon>Lysobacteraceae</taxon>
        <taxon>Lysobacter</taxon>
    </lineage>
</organism>
<dbReference type="RefSeq" id="WP_363796238.1">
    <property type="nucleotide sequence ID" value="NZ_CP159925.1"/>
</dbReference>
<keyword evidence="1" id="KW-1277">Toxin-antitoxin system</keyword>
<dbReference type="Pfam" id="PF05016">
    <property type="entry name" value="ParE_toxin"/>
    <property type="match status" value="1"/>
</dbReference>
<dbReference type="InterPro" id="IPR035093">
    <property type="entry name" value="RelE/ParE_toxin_dom_sf"/>
</dbReference>
<dbReference type="AlphaFoldDB" id="A0AAU8MNF7"/>
<dbReference type="Gene3D" id="3.30.2310.20">
    <property type="entry name" value="RelE-like"/>
    <property type="match status" value="1"/>
</dbReference>
<evidence type="ECO:0000256" key="1">
    <source>
        <dbReference type="ARBA" id="ARBA00022649"/>
    </source>
</evidence>
<protein>
    <submittedName>
        <fullName evidence="2">Type II toxin-antitoxin system RelE/ParE family toxin</fullName>
    </submittedName>
</protein>
<gene>
    <name evidence="2" type="ORF">ABU614_11765</name>
</gene>
<name>A0AAU8MNF7_9GAMM</name>
<dbReference type="InterPro" id="IPR007712">
    <property type="entry name" value="RelE/ParE_toxin"/>
</dbReference>
<dbReference type="EMBL" id="CP159925">
    <property type="protein sequence ID" value="XCO73091.1"/>
    <property type="molecule type" value="Genomic_DNA"/>
</dbReference>
<accession>A0AAU8MNF7</accession>
<reference evidence="2" key="1">
    <citation type="submission" date="2024-06" db="EMBL/GenBank/DDBJ databases">
        <authorList>
            <person name="Li S."/>
        </authorList>
    </citation>
    <scope>NUCLEOTIDE SEQUENCE</scope>
    <source>
        <strain evidence="2">SR10</strain>
    </source>
</reference>